<dbReference type="PANTHER" id="PTHR42937">
    <property type="match status" value="1"/>
</dbReference>
<dbReference type="PANTHER" id="PTHR42937:SF1">
    <property type="entry name" value="DIAMINOPROPIONATE AMMONIA-LYASE"/>
    <property type="match status" value="1"/>
</dbReference>
<evidence type="ECO:0000313" key="4">
    <source>
        <dbReference type="EMBL" id="MDH5833583.1"/>
    </source>
</evidence>
<organism evidence="4 5">
    <name type="scientific">Luteimonas kalidii</name>
    <dbReference type="NCBI Taxonomy" id="3042025"/>
    <lineage>
        <taxon>Bacteria</taxon>
        <taxon>Pseudomonadati</taxon>
        <taxon>Pseudomonadota</taxon>
        <taxon>Gammaproteobacteria</taxon>
        <taxon>Lysobacterales</taxon>
        <taxon>Lysobacteraceae</taxon>
        <taxon>Luteimonas</taxon>
    </lineage>
</organism>
<dbReference type="Proteomes" id="UP001156873">
    <property type="component" value="Unassembled WGS sequence"/>
</dbReference>
<proteinExistence type="predicted"/>
<dbReference type="Pfam" id="PF00291">
    <property type="entry name" value="PALP"/>
    <property type="match status" value="1"/>
</dbReference>
<keyword evidence="2" id="KW-0663">Pyridoxal phosphate</keyword>
<reference evidence="4 5" key="1">
    <citation type="submission" date="2023-04" db="EMBL/GenBank/DDBJ databases">
        <title>Luteimonas sp. M1R5S59.</title>
        <authorList>
            <person name="Sun J.-Q."/>
        </authorList>
    </citation>
    <scope>NUCLEOTIDE SEQUENCE [LARGE SCALE GENOMIC DNA]</scope>
    <source>
        <strain evidence="4 5">M1R5S59</strain>
    </source>
</reference>
<evidence type="ECO:0000256" key="2">
    <source>
        <dbReference type="ARBA" id="ARBA00022898"/>
    </source>
</evidence>
<comment type="caution">
    <text evidence="4">The sequence shown here is derived from an EMBL/GenBank/DDBJ whole genome shotgun (WGS) entry which is preliminary data.</text>
</comment>
<gene>
    <name evidence="4" type="ORF">QFW81_06545</name>
</gene>
<dbReference type="InterPro" id="IPR036052">
    <property type="entry name" value="TrpB-like_PALP_sf"/>
</dbReference>
<feature type="domain" description="Tryptophan synthase beta chain-like PALP" evidence="3">
    <location>
        <begin position="19"/>
        <end position="324"/>
    </location>
</feature>
<protein>
    <submittedName>
        <fullName evidence="4">Pyridoxal-phosphate dependent enzyme</fullName>
    </submittedName>
</protein>
<dbReference type="InterPro" id="IPR001926">
    <property type="entry name" value="TrpB-like_PALP"/>
</dbReference>
<sequence length="349" mass="35989">MKAAPFPPSQRDLNPGEILDGYQATSLLEIPELAKATGVARVFIKNEAERPLGNFKVLGGITAAFQAMKRRVAASSTSGGCPVPLPHLVCASDGNHGLAVASAAQRLGVLATVYLPALASLVRVKRIQAVGARVVLVEGTYDDAVIAARTAAEHGGGLLISDTTSDPLDPVVRDVMAGYGRITDELAAQFEALGHIRPTHAFVQAGVGGLAAAVAVGLRPVMAEPARLVVVEPGNAACVARALQQGRPVRIEGSLETTAEMLSCGVASVPAVKILLEHRAQSLLLDEAQLESGRVDLQAFAALASTPSGAAGLAGFLVASADPEKRQEYGLNADSVVLMCNTEAAVEET</sequence>
<evidence type="ECO:0000259" key="3">
    <source>
        <dbReference type="Pfam" id="PF00291"/>
    </source>
</evidence>
<dbReference type="EMBL" id="JARXRO010000014">
    <property type="protein sequence ID" value="MDH5833583.1"/>
    <property type="molecule type" value="Genomic_DNA"/>
</dbReference>
<keyword evidence="5" id="KW-1185">Reference proteome</keyword>
<comment type="cofactor">
    <cofactor evidence="1">
        <name>pyridoxal 5'-phosphate</name>
        <dbReference type="ChEBI" id="CHEBI:597326"/>
    </cofactor>
</comment>
<name>A0ABT6JSB8_9GAMM</name>
<dbReference type="Gene3D" id="3.40.50.1100">
    <property type="match status" value="2"/>
</dbReference>
<accession>A0ABT6JSB8</accession>
<dbReference type="SUPFAM" id="SSF53686">
    <property type="entry name" value="Tryptophan synthase beta subunit-like PLP-dependent enzymes"/>
    <property type="match status" value="1"/>
</dbReference>
<dbReference type="RefSeq" id="WP_280577863.1">
    <property type="nucleotide sequence ID" value="NZ_JARXRO010000014.1"/>
</dbReference>
<evidence type="ECO:0000313" key="5">
    <source>
        <dbReference type="Proteomes" id="UP001156873"/>
    </source>
</evidence>
<evidence type="ECO:0000256" key="1">
    <source>
        <dbReference type="ARBA" id="ARBA00001933"/>
    </source>
</evidence>